<organism evidence="2 3">
    <name type="scientific">Datura stramonium</name>
    <name type="common">Jimsonweed</name>
    <name type="synonym">Common thornapple</name>
    <dbReference type="NCBI Taxonomy" id="4076"/>
    <lineage>
        <taxon>Eukaryota</taxon>
        <taxon>Viridiplantae</taxon>
        <taxon>Streptophyta</taxon>
        <taxon>Embryophyta</taxon>
        <taxon>Tracheophyta</taxon>
        <taxon>Spermatophyta</taxon>
        <taxon>Magnoliopsida</taxon>
        <taxon>eudicotyledons</taxon>
        <taxon>Gunneridae</taxon>
        <taxon>Pentapetalae</taxon>
        <taxon>asterids</taxon>
        <taxon>lamiids</taxon>
        <taxon>Solanales</taxon>
        <taxon>Solanaceae</taxon>
        <taxon>Solanoideae</taxon>
        <taxon>Datureae</taxon>
        <taxon>Datura</taxon>
    </lineage>
</organism>
<evidence type="ECO:0000313" key="2">
    <source>
        <dbReference type="EMBL" id="MCE5167472.1"/>
    </source>
</evidence>
<proteinExistence type="predicted"/>
<feature type="non-terminal residue" evidence="2">
    <location>
        <position position="1"/>
    </location>
</feature>
<gene>
    <name evidence="2" type="ORF">HAX54_004848</name>
</gene>
<feature type="signal peptide" evidence="1">
    <location>
        <begin position="1"/>
        <end position="20"/>
    </location>
</feature>
<keyword evidence="1" id="KW-0732">Signal</keyword>
<evidence type="ECO:0000313" key="3">
    <source>
        <dbReference type="Proteomes" id="UP000823775"/>
    </source>
</evidence>
<name>A0ABS8Y926_DATST</name>
<protein>
    <submittedName>
        <fullName evidence="2">Uncharacterized protein</fullName>
    </submittedName>
</protein>
<evidence type="ECO:0000256" key="1">
    <source>
        <dbReference type="SAM" id="SignalP"/>
    </source>
</evidence>
<feature type="chain" id="PRO_5045129892" evidence="1">
    <location>
        <begin position="21"/>
        <end position="54"/>
    </location>
</feature>
<sequence length="54" mass="5798">HIGECASFALLFVIVNPTLLQFNVFGGENWQEGSSEGSNSQKKLMIASAENAVL</sequence>
<accession>A0ABS8Y926</accession>
<comment type="caution">
    <text evidence="2">The sequence shown here is derived from an EMBL/GenBank/DDBJ whole genome shotgun (WGS) entry which is preliminary data.</text>
</comment>
<dbReference type="Proteomes" id="UP000823775">
    <property type="component" value="Unassembled WGS sequence"/>
</dbReference>
<keyword evidence="3" id="KW-1185">Reference proteome</keyword>
<dbReference type="EMBL" id="JACEIK010122646">
    <property type="protein sequence ID" value="MCE5167472.1"/>
    <property type="molecule type" value="Genomic_DNA"/>
</dbReference>
<reference evidence="2 3" key="1">
    <citation type="journal article" date="2021" name="BMC Genomics">
        <title>Datura genome reveals duplications of psychoactive alkaloid biosynthetic genes and high mutation rate following tissue culture.</title>
        <authorList>
            <person name="Rajewski A."/>
            <person name="Carter-House D."/>
            <person name="Stajich J."/>
            <person name="Litt A."/>
        </authorList>
    </citation>
    <scope>NUCLEOTIDE SEQUENCE [LARGE SCALE GENOMIC DNA]</scope>
    <source>
        <strain evidence="2">AR-01</strain>
    </source>
</reference>